<feature type="signal peptide" evidence="1">
    <location>
        <begin position="1"/>
        <end position="32"/>
    </location>
</feature>
<organism evidence="2">
    <name type="scientific">Amblyomma tuberculatum</name>
    <dbReference type="NCBI Taxonomy" id="48802"/>
    <lineage>
        <taxon>Eukaryota</taxon>
        <taxon>Metazoa</taxon>
        <taxon>Ecdysozoa</taxon>
        <taxon>Arthropoda</taxon>
        <taxon>Chelicerata</taxon>
        <taxon>Arachnida</taxon>
        <taxon>Acari</taxon>
        <taxon>Parasitiformes</taxon>
        <taxon>Ixodida</taxon>
        <taxon>Ixodoidea</taxon>
        <taxon>Ixodidae</taxon>
        <taxon>Amblyomminae</taxon>
        <taxon>Amblyomma</taxon>
    </lineage>
</organism>
<dbReference type="Gene3D" id="2.40.128.20">
    <property type="match status" value="1"/>
</dbReference>
<proteinExistence type="predicted"/>
<name>A0A6M2E440_9ACAR</name>
<dbReference type="EMBL" id="GIDH01001283">
    <property type="protein sequence ID" value="NOV53226.1"/>
    <property type="molecule type" value="Transcribed_RNA"/>
</dbReference>
<reference evidence="2" key="1">
    <citation type="submission" date="2019-12" db="EMBL/GenBank/DDBJ databases">
        <title>The sialotranscriptome of the gopher-tortoise tick, Amblyomma tuberculatum.</title>
        <authorList>
            <person name="Karim S."/>
            <person name="Andersen J."/>
            <person name="Kumar D."/>
            <person name="Adamson S."/>
            <person name="Ennen J."/>
            <person name="Qualis C.P."/>
            <person name="Ribeiro J.M.C."/>
        </authorList>
    </citation>
    <scope>NUCLEOTIDE SEQUENCE</scope>
    <source>
        <strain evidence="2">Removed</strain>
        <tissue evidence="2">Salivary glands</tissue>
    </source>
</reference>
<dbReference type="InterPro" id="IPR012674">
    <property type="entry name" value="Calycin"/>
</dbReference>
<evidence type="ECO:0000256" key="1">
    <source>
        <dbReference type="SAM" id="SignalP"/>
    </source>
</evidence>
<dbReference type="AlphaFoldDB" id="A0A6M2E440"/>
<feature type="chain" id="PRO_5026723868" evidence="1">
    <location>
        <begin position="33"/>
        <end position="164"/>
    </location>
</feature>
<accession>A0A6M2E440</accession>
<protein>
    <submittedName>
        <fullName evidence="2">Putative secreted protein</fullName>
    </submittedName>
</protein>
<evidence type="ECO:0000313" key="2">
    <source>
        <dbReference type="EMBL" id="NOV53226.1"/>
    </source>
</evidence>
<sequence>MAASTIRMLTSERKMLLLLFFIVGFGHSVAKGDPPSSKSRQSSTKNIYATTFKMVRGRLSLRLLMYSPPIGDVIPRCLISKYIKTNTDGADRTLKTDNKLETKQNGKENKAITLNATIKIVVTNSSQPYLQFTFKNHSSHQVRFQLNGLARNMCDMLNIRSALF</sequence>
<keyword evidence="1" id="KW-0732">Signal</keyword>